<feature type="transmembrane region" description="Helical" evidence="1">
    <location>
        <begin position="47"/>
        <end position="74"/>
    </location>
</feature>
<feature type="transmembrane region" description="Helical" evidence="1">
    <location>
        <begin position="123"/>
        <end position="146"/>
    </location>
</feature>
<comment type="caution">
    <text evidence="2">The sequence shown here is derived from an EMBL/GenBank/DDBJ whole genome shotgun (WGS) entry which is preliminary data.</text>
</comment>
<feature type="transmembrane region" description="Helical" evidence="1">
    <location>
        <begin position="208"/>
        <end position="230"/>
    </location>
</feature>
<gene>
    <name evidence="2" type="ORF">EV421DRAFT_1835228</name>
</gene>
<evidence type="ECO:0000313" key="3">
    <source>
        <dbReference type="Proteomes" id="UP001175226"/>
    </source>
</evidence>
<dbReference type="AlphaFoldDB" id="A0AA39MIF5"/>
<accession>A0AA39MIF5</accession>
<keyword evidence="3" id="KW-1185">Reference proteome</keyword>
<dbReference type="Proteomes" id="UP001175226">
    <property type="component" value="Unassembled WGS sequence"/>
</dbReference>
<proteinExistence type="predicted"/>
<feature type="transmembrane region" description="Helical" evidence="1">
    <location>
        <begin position="242"/>
        <end position="264"/>
    </location>
</feature>
<evidence type="ECO:0000313" key="2">
    <source>
        <dbReference type="EMBL" id="KAK0435497.1"/>
    </source>
</evidence>
<protein>
    <submittedName>
        <fullName evidence="2">Uncharacterized protein</fullName>
    </submittedName>
</protein>
<keyword evidence="1" id="KW-1133">Transmembrane helix</keyword>
<reference evidence="2" key="1">
    <citation type="submission" date="2023-06" db="EMBL/GenBank/DDBJ databases">
        <authorList>
            <consortium name="Lawrence Berkeley National Laboratory"/>
            <person name="Ahrendt S."/>
            <person name="Sahu N."/>
            <person name="Indic B."/>
            <person name="Wong-Bajracharya J."/>
            <person name="Merenyi Z."/>
            <person name="Ke H.-M."/>
            <person name="Monk M."/>
            <person name="Kocsube S."/>
            <person name="Drula E."/>
            <person name="Lipzen A."/>
            <person name="Balint B."/>
            <person name="Henrissat B."/>
            <person name="Andreopoulos B."/>
            <person name="Martin F.M."/>
            <person name="Harder C.B."/>
            <person name="Rigling D."/>
            <person name="Ford K.L."/>
            <person name="Foster G.D."/>
            <person name="Pangilinan J."/>
            <person name="Papanicolaou A."/>
            <person name="Barry K."/>
            <person name="LaButti K."/>
            <person name="Viragh M."/>
            <person name="Koriabine M."/>
            <person name="Yan M."/>
            <person name="Riley R."/>
            <person name="Champramary S."/>
            <person name="Plett K.L."/>
            <person name="Tsai I.J."/>
            <person name="Slot J."/>
            <person name="Sipos G."/>
            <person name="Plett J."/>
            <person name="Nagy L.G."/>
            <person name="Grigoriev I.V."/>
        </authorList>
    </citation>
    <scope>NUCLEOTIDE SEQUENCE</scope>
    <source>
        <strain evidence="2">FPL87.14</strain>
    </source>
</reference>
<name>A0AA39MIF5_9AGAR</name>
<keyword evidence="1" id="KW-0472">Membrane</keyword>
<evidence type="ECO:0000256" key="1">
    <source>
        <dbReference type="SAM" id="Phobius"/>
    </source>
</evidence>
<feature type="transmembrane region" description="Helical" evidence="1">
    <location>
        <begin position="12"/>
        <end position="35"/>
    </location>
</feature>
<organism evidence="2 3">
    <name type="scientific">Armillaria borealis</name>
    <dbReference type="NCBI Taxonomy" id="47425"/>
    <lineage>
        <taxon>Eukaryota</taxon>
        <taxon>Fungi</taxon>
        <taxon>Dikarya</taxon>
        <taxon>Basidiomycota</taxon>
        <taxon>Agaricomycotina</taxon>
        <taxon>Agaricomycetes</taxon>
        <taxon>Agaricomycetidae</taxon>
        <taxon>Agaricales</taxon>
        <taxon>Marasmiineae</taxon>
        <taxon>Physalacriaceae</taxon>
        <taxon>Armillaria</taxon>
    </lineage>
</organism>
<keyword evidence="1" id="KW-0812">Transmembrane</keyword>
<feature type="transmembrane region" description="Helical" evidence="1">
    <location>
        <begin position="166"/>
        <end position="187"/>
    </location>
</feature>
<sequence length="322" mass="34754">MPMQSDVAELAGLVIEACLYGVLTVLTIGTLYVLLRRRRREAVNYTLLATSVLMYSLATAQIVVDCITIFNTFIPMDRATRQATLANVTIPTNAAKRAILFAMMILGDAIVIYRCWVVWAHNWYFVILPILCSVSSAVLAYMTIWATQHRIAGAFILRTPWSYGTAIFILSLAANAISTSLIAYRIWSSERQLKASTAGTSGRGHIMPVVRIIIKSGALNTAYLIAYITVLQVQKGKGSLPIVADMGSPLVGSIFSLVIVRVGLNKMRNNTTVTTGAAPKVTNGFGSMAFAPSHELSTLNATGAESIDLEIVSKGTQSFPGA</sequence>
<feature type="transmembrane region" description="Helical" evidence="1">
    <location>
        <begin position="94"/>
        <end position="116"/>
    </location>
</feature>
<dbReference type="EMBL" id="JAUEPT010000062">
    <property type="protein sequence ID" value="KAK0435497.1"/>
    <property type="molecule type" value="Genomic_DNA"/>
</dbReference>